<gene>
    <name evidence="2" type="ORF">CDO81_12740</name>
</gene>
<keyword evidence="1" id="KW-0472">Membrane</keyword>
<dbReference type="Proteomes" id="UP000197446">
    <property type="component" value="Unassembled WGS sequence"/>
</dbReference>
<comment type="caution">
    <text evidence="2">The sequence shown here is derived from an EMBL/GenBank/DDBJ whole genome shotgun (WGS) entry which is preliminary data.</text>
</comment>
<reference evidence="2 3" key="1">
    <citation type="journal article" date="2007" name="Int. J. Syst. Evol. Microbiol.">
        <title>Description of Pelomonas aquatica sp. nov. and Pelomonas puraquae sp. nov., isolated from industrial and haemodialysis water.</title>
        <authorList>
            <person name="Gomila M."/>
            <person name="Bowien B."/>
            <person name="Falsen E."/>
            <person name="Moore E.R."/>
            <person name="Lalucat J."/>
        </authorList>
    </citation>
    <scope>NUCLEOTIDE SEQUENCE [LARGE SCALE GENOMIC DNA]</scope>
    <source>
        <strain evidence="2 3">CCUG 52769</strain>
    </source>
</reference>
<evidence type="ECO:0008006" key="4">
    <source>
        <dbReference type="Google" id="ProtNLM"/>
    </source>
</evidence>
<keyword evidence="1" id="KW-0812">Transmembrane</keyword>
<dbReference type="RefSeq" id="WP_088483601.1">
    <property type="nucleotide sequence ID" value="NZ_NISI01000005.1"/>
</dbReference>
<accession>A0A254N727</accession>
<feature type="transmembrane region" description="Helical" evidence="1">
    <location>
        <begin position="34"/>
        <end position="51"/>
    </location>
</feature>
<name>A0A254N727_9BURK</name>
<keyword evidence="3" id="KW-1185">Reference proteome</keyword>
<evidence type="ECO:0000256" key="1">
    <source>
        <dbReference type="SAM" id="Phobius"/>
    </source>
</evidence>
<evidence type="ECO:0000313" key="3">
    <source>
        <dbReference type="Proteomes" id="UP000197446"/>
    </source>
</evidence>
<organism evidence="2 3">
    <name type="scientific">Roseateles puraquae</name>
    <dbReference type="NCBI Taxonomy" id="431059"/>
    <lineage>
        <taxon>Bacteria</taxon>
        <taxon>Pseudomonadati</taxon>
        <taxon>Pseudomonadota</taxon>
        <taxon>Betaproteobacteria</taxon>
        <taxon>Burkholderiales</taxon>
        <taxon>Sphaerotilaceae</taxon>
        <taxon>Roseateles</taxon>
    </lineage>
</organism>
<keyword evidence="1" id="KW-1133">Transmembrane helix</keyword>
<sequence>MSAVLEPTADAGPAWLQSLQRSREEWRANPRLRWGVWLIVGMFFLWLLLLAQDQADAWRAETETARAELDRLRPIQNSGPLWNQRSDDAHLHMEAARSMLWVAPSPGLVEAGLQDTLRSLAEKSGVTVRELAILSGAERKPGPTQAIRARLVVEYNQRLALMGLLSEIGRSPKLMMVDSLKFRPQSQPPRAELEIRVLHETAEAKP</sequence>
<dbReference type="EMBL" id="NISI01000005">
    <property type="protein sequence ID" value="OWR03364.1"/>
    <property type="molecule type" value="Genomic_DNA"/>
</dbReference>
<dbReference type="InterPro" id="IPR034756">
    <property type="entry name" value="T2SSM_b"/>
</dbReference>
<proteinExistence type="predicted"/>
<dbReference type="AlphaFoldDB" id="A0A254N727"/>
<protein>
    <recommendedName>
        <fullName evidence="4">General secretion pathway protein GspM</fullName>
    </recommendedName>
</protein>
<dbReference type="Pfam" id="PF10741">
    <property type="entry name" value="T2SSM_b"/>
    <property type="match status" value="1"/>
</dbReference>
<dbReference type="OrthoDB" id="9154415at2"/>
<evidence type="ECO:0000313" key="2">
    <source>
        <dbReference type="EMBL" id="OWR03364.1"/>
    </source>
</evidence>